<evidence type="ECO:0000313" key="2">
    <source>
        <dbReference type="Proteomes" id="UP001309876"/>
    </source>
</evidence>
<dbReference type="AlphaFoldDB" id="A0AAN7T7Z8"/>
<evidence type="ECO:0000313" key="1">
    <source>
        <dbReference type="EMBL" id="KAK5091405.1"/>
    </source>
</evidence>
<proteinExistence type="predicted"/>
<gene>
    <name evidence="1" type="ORF">LTR05_001588</name>
</gene>
<protein>
    <submittedName>
        <fullName evidence="1">Uncharacterized protein</fullName>
    </submittedName>
</protein>
<keyword evidence="2" id="KW-1185">Reference proteome</keyword>
<reference evidence="1 2" key="1">
    <citation type="submission" date="2023-08" db="EMBL/GenBank/DDBJ databases">
        <title>Black Yeasts Isolated from many extreme environments.</title>
        <authorList>
            <person name="Coleine C."/>
            <person name="Stajich J.E."/>
            <person name="Selbmann L."/>
        </authorList>
    </citation>
    <scope>NUCLEOTIDE SEQUENCE [LARGE SCALE GENOMIC DNA]</scope>
    <source>
        <strain evidence="1 2">CCFEE 5910</strain>
    </source>
</reference>
<comment type="caution">
    <text evidence="1">The sequence shown here is derived from an EMBL/GenBank/DDBJ whole genome shotgun (WGS) entry which is preliminary data.</text>
</comment>
<sequence>MDSQDGNGCNDAVLAGSRNTDWHVPAWRSRPSPEIAVDVVSVFETRETLATVYTCLASSIAPSKQLAFTVDALSSLPALVLDYLRQCEQSSLGRIKSIATTPETRQTYFQKNKILRDLYADVESRILNLAGQRAEQLAGRDGRDGRDGSVEVSSHVLWDLEAPI</sequence>
<name>A0AAN7T7Z8_9EURO</name>
<dbReference type="EMBL" id="JAVRRJ010000001">
    <property type="protein sequence ID" value="KAK5091405.1"/>
    <property type="molecule type" value="Genomic_DNA"/>
</dbReference>
<organism evidence="1 2">
    <name type="scientific">Lithohypha guttulata</name>
    <dbReference type="NCBI Taxonomy" id="1690604"/>
    <lineage>
        <taxon>Eukaryota</taxon>
        <taxon>Fungi</taxon>
        <taxon>Dikarya</taxon>
        <taxon>Ascomycota</taxon>
        <taxon>Pezizomycotina</taxon>
        <taxon>Eurotiomycetes</taxon>
        <taxon>Chaetothyriomycetidae</taxon>
        <taxon>Chaetothyriales</taxon>
        <taxon>Trichomeriaceae</taxon>
        <taxon>Lithohypha</taxon>
    </lineage>
</organism>
<dbReference type="Proteomes" id="UP001309876">
    <property type="component" value="Unassembled WGS sequence"/>
</dbReference>
<accession>A0AAN7T7Z8</accession>